<dbReference type="EMBL" id="CP013070">
    <property type="protein sequence ID" value="APL95517.1"/>
    <property type="molecule type" value="Genomic_DNA"/>
</dbReference>
<reference evidence="1 2" key="1">
    <citation type="journal article" date="2012" name="J. Bacteriol.">
        <title>Genome sequence of Sphingobium indicum B90A, a hexachlorocyclohexane-degrading bacterium.</title>
        <authorList>
            <person name="Anand S."/>
            <person name="Sangwan N."/>
            <person name="Lata P."/>
            <person name="Kaur J."/>
            <person name="Dua A."/>
            <person name="Singh A.K."/>
            <person name="Verma M."/>
            <person name="Kaur J."/>
            <person name="Khurana J.P."/>
            <person name="Khurana P."/>
            <person name="Mathur S."/>
            <person name="Lal R."/>
        </authorList>
    </citation>
    <scope>NUCLEOTIDE SEQUENCE [LARGE SCALE GENOMIC DNA]</scope>
    <source>
        <strain evidence="2">DSM 16412 / CCM 7286 / MTCC 6364 / B90A</strain>
    </source>
</reference>
<protein>
    <submittedName>
        <fullName evidence="1">Uncharacterized protein</fullName>
    </submittedName>
</protein>
<evidence type="ECO:0000313" key="2">
    <source>
        <dbReference type="Proteomes" id="UP000004550"/>
    </source>
</evidence>
<evidence type="ECO:0000313" key="1">
    <source>
        <dbReference type="EMBL" id="APL95517.1"/>
    </source>
</evidence>
<accession>A0A1L5BRV2</accession>
<sequence>MNEATQLEAMKAELLAAGYEPVTDMTLGELGFAAPLVGSDGMRLDLVGKRKDRGEADPDRPGPDRPGMVVIEIANRTRETPDQRGRRRPRFTDEEEAVHRFGAISQAIAERPDIAFEIRFFDVSADQAAARQLKRGFSGKETMEARIRDARRLLITASGRDDLSRGLVVARLWAHWVRIAGTIHPGRERRELKTADLRTIQKDLFDQKVLLMLPANYAPLHRALLAAFEGGDVEPRRLLDLEPQVQRLLDWAAERYGVADAEMPEETGDLFSRVLKAVEERSSGGRREELQAATMMMYLMQSSSELPREVVNFLIALGREPLLPDDLMTELLERANNAPSAA</sequence>
<name>A0A1L5BRV2_SPHIB</name>
<dbReference type="KEGG" id="sinb:SIDU_13905"/>
<proteinExistence type="predicted"/>
<dbReference type="Proteomes" id="UP000004550">
    <property type="component" value="Chromosome"/>
</dbReference>
<dbReference type="RefSeq" id="WP_007682367.1">
    <property type="nucleotide sequence ID" value="NZ_CP013070.1"/>
</dbReference>
<gene>
    <name evidence="1" type="ORF">SIDU_13905</name>
</gene>
<organism evidence="1 2">
    <name type="scientific">Sphingobium indicum (strain DSM 16412 / CCM 7286 / MTCC 6364 / B90A)</name>
    <dbReference type="NCBI Taxonomy" id="861109"/>
    <lineage>
        <taxon>Bacteria</taxon>
        <taxon>Pseudomonadati</taxon>
        <taxon>Pseudomonadota</taxon>
        <taxon>Alphaproteobacteria</taxon>
        <taxon>Sphingomonadales</taxon>
        <taxon>Sphingomonadaceae</taxon>
        <taxon>Sphingobium</taxon>
    </lineage>
</organism>
<dbReference type="AlphaFoldDB" id="A0A1L5BRV2"/>